<organism evidence="6">
    <name type="scientific">Noctiluca scintillans</name>
    <name type="common">Sea sparkle</name>
    <name type="synonym">Red tide dinoflagellate</name>
    <dbReference type="NCBI Taxonomy" id="2966"/>
    <lineage>
        <taxon>Eukaryota</taxon>
        <taxon>Sar</taxon>
        <taxon>Alveolata</taxon>
        <taxon>Dinophyceae</taxon>
        <taxon>Noctilucales</taxon>
        <taxon>Noctilucaceae</taxon>
        <taxon>Noctiluca</taxon>
    </lineage>
</organism>
<proteinExistence type="evidence at transcript level"/>
<evidence type="ECO:0000256" key="1">
    <source>
        <dbReference type="ARBA" id="ARBA00008455"/>
    </source>
</evidence>
<reference evidence="6" key="1">
    <citation type="journal article" date="2007" name="Proc. Natl. Acad. Sci. U.S.A.">
        <title>Spliced leader RNA trans-splicing in dinoflagellates.</title>
        <authorList>
            <person name="Zhang H."/>
            <person name="Hou Y."/>
            <person name="Miranda L."/>
            <person name="Campbell D.A."/>
            <person name="Sturm N.R."/>
            <person name="Gaasterland T."/>
            <person name="Lin S."/>
        </authorList>
    </citation>
    <scope>NUCLEOTIDE SEQUENCE</scope>
    <source>
        <strain evidence="6">Nsc-cDNA5-1</strain>
    </source>
</reference>
<keyword evidence="2" id="KW-0865">Zymogen</keyword>
<dbReference type="PRINTS" id="PR00705">
    <property type="entry name" value="PAPAIN"/>
</dbReference>
<name>A7WQ36_NOCSC</name>
<keyword evidence="6" id="KW-0645">Protease</keyword>
<dbReference type="InterPro" id="IPR025660">
    <property type="entry name" value="Pept_his_AS"/>
</dbReference>
<dbReference type="GO" id="GO:0006508">
    <property type="term" value="P:proteolysis"/>
    <property type="evidence" value="ECO:0007669"/>
    <property type="project" value="UniProtKB-KW"/>
</dbReference>
<dbReference type="InterPro" id="IPR013201">
    <property type="entry name" value="Prot_inhib_I29"/>
</dbReference>
<dbReference type="InterPro" id="IPR038765">
    <property type="entry name" value="Papain-like_cys_pep_sf"/>
</dbReference>
<dbReference type="CDD" id="cd02248">
    <property type="entry name" value="Peptidase_C1A"/>
    <property type="match status" value="1"/>
</dbReference>
<evidence type="ECO:0000256" key="2">
    <source>
        <dbReference type="ARBA" id="ARBA00023145"/>
    </source>
</evidence>
<comment type="similarity">
    <text evidence="1">Belongs to the peptidase C1 family.</text>
</comment>
<dbReference type="PANTHER" id="PTHR12411">
    <property type="entry name" value="CYSTEINE PROTEASE FAMILY C1-RELATED"/>
    <property type="match status" value="1"/>
</dbReference>
<evidence type="ECO:0000259" key="4">
    <source>
        <dbReference type="SMART" id="SM00645"/>
    </source>
</evidence>
<dbReference type="GO" id="GO:0008234">
    <property type="term" value="F:cysteine-type peptidase activity"/>
    <property type="evidence" value="ECO:0007669"/>
    <property type="project" value="InterPro"/>
</dbReference>
<dbReference type="PROSITE" id="PS00639">
    <property type="entry name" value="THIOL_PROTEASE_HIS"/>
    <property type="match status" value="1"/>
</dbReference>
<dbReference type="EMBL" id="EF134218">
    <property type="protein sequence ID" value="ABV22332.1"/>
    <property type="molecule type" value="mRNA"/>
</dbReference>
<feature type="domain" description="Cathepsin propeptide inhibitor" evidence="5">
    <location>
        <begin position="27"/>
        <end position="83"/>
    </location>
</feature>
<dbReference type="Gene3D" id="3.90.70.10">
    <property type="entry name" value="Cysteine proteinases"/>
    <property type="match status" value="1"/>
</dbReference>
<dbReference type="InterPro" id="IPR000668">
    <property type="entry name" value="Peptidase_C1A_C"/>
</dbReference>
<dbReference type="InterPro" id="IPR013128">
    <property type="entry name" value="Peptidase_C1A"/>
</dbReference>
<dbReference type="PROSITE" id="PS00139">
    <property type="entry name" value="THIOL_PROTEASE_CYS"/>
    <property type="match status" value="1"/>
</dbReference>
<keyword evidence="6" id="KW-0378">Hydrolase</keyword>
<dbReference type="InterPro" id="IPR000169">
    <property type="entry name" value="Pept_cys_AS"/>
</dbReference>
<dbReference type="SMART" id="SM00848">
    <property type="entry name" value="Inhibitor_I29"/>
    <property type="match status" value="1"/>
</dbReference>
<evidence type="ECO:0000259" key="5">
    <source>
        <dbReference type="SMART" id="SM00848"/>
    </source>
</evidence>
<evidence type="ECO:0000256" key="3">
    <source>
        <dbReference type="ARBA" id="ARBA00023157"/>
    </source>
</evidence>
<feature type="domain" description="Peptidase C1A papain C-terminal" evidence="4">
    <location>
        <begin position="112"/>
        <end position="327"/>
    </location>
</feature>
<accession>A7WQ36</accession>
<dbReference type="SUPFAM" id="SSF54001">
    <property type="entry name" value="Cysteine proteinases"/>
    <property type="match status" value="1"/>
</dbReference>
<dbReference type="FunFam" id="3.90.70.10:FF:000039">
    <property type="entry name" value="Cysteine proteinase 2, putative"/>
    <property type="match status" value="1"/>
</dbReference>
<dbReference type="Pfam" id="PF00112">
    <property type="entry name" value="Peptidase_C1"/>
    <property type="match status" value="1"/>
</dbReference>
<dbReference type="Pfam" id="PF08246">
    <property type="entry name" value="Inhibitor_I29"/>
    <property type="match status" value="1"/>
</dbReference>
<dbReference type="InterPro" id="IPR039417">
    <property type="entry name" value="Peptidase_C1A_papain-like"/>
</dbReference>
<keyword evidence="3" id="KW-1015">Disulfide bond</keyword>
<protein>
    <submittedName>
        <fullName evidence="6">Cysteine protease 1</fullName>
    </submittedName>
</protein>
<dbReference type="AlphaFoldDB" id="A7WQ36"/>
<sequence length="338" mass="35693">MKSSCIAAAVLVAAGHEVPPPDYMMMFNNFKTKYGKVYNGINEDAVRFGIFKANVDIIYATNARNLTFALGVNEFTDLTQEELAASYTGLKPASLWSGLPRLSTHEYNGAPLASSVDWTTQGVVTPVKNQGQCGSCWSFSTTGALEGAWALSTGNLVSLSEQQFVDCDTTDSGCNGGWMDNAFSFAKKNSICTEGSYPYTATDGTCNLSGCQVGIPQGGVVGYTDVSTDSEQAMMSAVAQQPVSIAIEADQYSFQLYSSGVLTASCGTRLDHGVLAVGYGSEAGTDYWKVKNSWGSSWGEQGYVRLQRGKGGAGECGLLAGPPSYPVVSGVVSQRVVV</sequence>
<dbReference type="SMART" id="SM00645">
    <property type="entry name" value="Pept_C1"/>
    <property type="match status" value="1"/>
</dbReference>
<evidence type="ECO:0000313" key="6">
    <source>
        <dbReference type="EMBL" id="ABV22332.1"/>
    </source>
</evidence>